<dbReference type="Proteomes" id="UP000388056">
    <property type="component" value="Unassembled WGS sequence"/>
</dbReference>
<sequence length="128" mass="14754">MNKYRKGLSVKSNSLFFFNGIFALTCSPIIAFAFFYRWEIRFINGALHFVDKPAWAFSVNLISFIFLVCSILAIFIYRKESNGRKKSFLFLLVASITGFIPFLSFFSAIFALISGILYLVDFNRLVKK</sequence>
<protein>
    <submittedName>
        <fullName evidence="2">Insulin activator factor</fullName>
    </submittedName>
</protein>
<evidence type="ECO:0000313" key="2">
    <source>
        <dbReference type="EMBL" id="VTT08356.1"/>
    </source>
</evidence>
<feature type="transmembrane region" description="Helical" evidence="1">
    <location>
        <begin position="89"/>
        <end position="120"/>
    </location>
</feature>
<keyword evidence="1" id="KW-0812">Transmembrane</keyword>
<gene>
    <name evidence="2" type="ORF">NCTC10232_00990</name>
</gene>
<evidence type="ECO:0000313" key="3">
    <source>
        <dbReference type="Proteomes" id="UP000388056"/>
    </source>
</evidence>
<feature type="transmembrane region" description="Helical" evidence="1">
    <location>
        <begin position="55"/>
        <end position="77"/>
    </location>
</feature>
<organism evidence="2 3">
    <name type="scientific">Streptococcus oralis</name>
    <dbReference type="NCBI Taxonomy" id="1303"/>
    <lineage>
        <taxon>Bacteria</taxon>
        <taxon>Bacillati</taxon>
        <taxon>Bacillota</taxon>
        <taxon>Bacilli</taxon>
        <taxon>Lactobacillales</taxon>
        <taxon>Streptococcaceae</taxon>
        <taxon>Streptococcus</taxon>
    </lineage>
</organism>
<dbReference type="RefSeq" id="WP_260663448.1">
    <property type="nucleotide sequence ID" value="NZ_CABEIU010000002.1"/>
</dbReference>
<proteinExistence type="predicted"/>
<keyword evidence="1" id="KW-0472">Membrane</keyword>
<feature type="transmembrane region" description="Helical" evidence="1">
    <location>
        <begin position="12"/>
        <end position="35"/>
    </location>
</feature>
<evidence type="ECO:0000256" key="1">
    <source>
        <dbReference type="SAM" id="Phobius"/>
    </source>
</evidence>
<accession>A0A4V0EJ38</accession>
<keyword evidence="1" id="KW-1133">Transmembrane helix</keyword>
<name>A0A4V0EJ38_STROR</name>
<reference evidence="2 3" key="1">
    <citation type="submission" date="2019-05" db="EMBL/GenBank/DDBJ databases">
        <authorList>
            <consortium name="Pathogen Informatics"/>
        </authorList>
    </citation>
    <scope>NUCLEOTIDE SEQUENCE [LARGE SCALE GENOMIC DNA]</scope>
    <source>
        <strain evidence="2 3">NCTC10232</strain>
    </source>
</reference>
<dbReference type="EMBL" id="CABEIU010000002">
    <property type="protein sequence ID" value="VTT08356.1"/>
    <property type="molecule type" value="Genomic_DNA"/>
</dbReference>
<dbReference type="AlphaFoldDB" id="A0A4V0EJ38"/>